<dbReference type="NCBIfam" id="TIGR00254">
    <property type="entry name" value="GGDEF"/>
    <property type="match status" value="1"/>
</dbReference>
<organism evidence="5 6">
    <name type="scientific">Agaribacter flavus</name>
    <dbReference type="NCBI Taxonomy" id="1902781"/>
    <lineage>
        <taxon>Bacteria</taxon>
        <taxon>Pseudomonadati</taxon>
        <taxon>Pseudomonadota</taxon>
        <taxon>Gammaproteobacteria</taxon>
        <taxon>Alteromonadales</taxon>
        <taxon>Alteromonadaceae</taxon>
        <taxon>Agaribacter</taxon>
    </lineage>
</organism>
<dbReference type="InterPro" id="IPR001633">
    <property type="entry name" value="EAL_dom"/>
</dbReference>
<dbReference type="InterPro" id="IPR035919">
    <property type="entry name" value="EAL_sf"/>
</dbReference>
<evidence type="ECO:0000256" key="2">
    <source>
        <dbReference type="SAM" id="Phobius"/>
    </source>
</evidence>
<dbReference type="SUPFAM" id="SSF55073">
    <property type="entry name" value="Nucleotide cyclase"/>
    <property type="match status" value="1"/>
</dbReference>
<evidence type="ECO:0000313" key="6">
    <source>
        <dbReference type="Proteomes" id="UP001595478"/>
    </source>
</evidence>
<dbReference type="PANTHER" id="PTHR44757">
    <property type="entry name" value="DIGUANYLATE CYCLASE DGCP"/>
    <property type="match status" value="1"/>
</dbReference>
<protein>
    <submittedName>
        <fullName evidence="5">Bifunctional diguanylate cyclase/phosphodiesterase</fullName>
    </submittedName>
</protein>
<name>A0ABV7FL47_9ALTE</name>
<keyword evidence="2" id="KW-1133">Transmembrane helix</keyword>
<dbReference type="EMBL" id="JBHRSW010000006">
    <property type="protein sequence ID" value="MFC3121034.1"/>
    <property type="molecule type" value="Genomic_DNA"/>
</dbReference>
<evidence type="ECO:0000259" key="4">
    <source>
        <dbReference type="PROSITE" id="PS50887"/>
    </source>
</evidence>
<evidence type="ECO:0000259" key="3">
    <source>
        <dbReference type="PROSITE" id="PS50883"/>
    </source>
</evidence>
<evidence type="ECO:0000313" key="5">
    <source>
        <dbReference type="EMBL" id="MFC3121034.1"/>
    </source>
</evidence>
<dbReference type="Pfam" id="PF00990">
    <property type="entry name" value="GGDEF"/>
    <property type="match status" value="1"/>
</dbReference>
<dbReference type="Proteomes" id="UP001595478">
    <property type="component" value="Unassembled WGS sequence"/>
</dbReference>
<keyword evidence="6" id="KW-1185">Reference proteome</keyword>
<dbReference type="SUPFAM" id="SSF141868">
    <property type="entry name" value="EAL domain-like"/>
    <property type="match status" value="1"/>
</dbReference>
<feature type="coiled-coil region" evidence="1">
    <location>
        <begin position="174"/>
        <end position="205"/>
    </location>
</feature>
<dbReference type="CDD" id="cd01949">
    <property type="entry name" value="GGDEF"/>
    <property type="match status" value="1"/>
</dbReference>
<feature type="transmembrane region" description="Helical" evidence="2">
    <location>
        <begin position="91"/>
        <end position="109"/>
    </location>
</feature>
<dbReference type="SMART" id="SM00267">
    <property type="entry name" value="GGDEF"/>
    <property type="match status" value="1"/>
</dbReference>
<proteinExistence type="predicted"/>
<feature type="transmembrane region" description="Helical" evidence="2">
    <location>
        <begin position="61"/>
        <end position="79"/>
    </location>
</feature>
<sequence>MSLIAFFAIVIYFADVEQGVDPVRWVMLACMLVITLGRLLDVSLWQHARRMGKAQTGQRGVCRFFISNAFGSSIWAVYALTFLPTMSYQELTTTIVVVSALTGGAVSLLSGSRYIAMSYSIMMLLPFSLGMLFLGEAFQTLLGSLGVVFFVIMLSTAIKSSAFTRSALQLKYENESLLIDMKAANKTISEANQDLEKKVEARTEEIFNLSYRDPLTDLYNRKAFEKHLRDEIQHAADNNSQLALLFIDLDMFKEINDSHGHDLGDFVLREVANRLLAFASAENMLCRWGGDEFILLCRDTDEQEAVTRAKKLLSLLSSPIDHEKLQVSVGATIGIALCPEHSTQSSKLIASADAAMYTEKQKRSANIAIFDQTMLQQQEREYFLKSALASAVDNNELFLMYQPIVSNQNGRVRACEVLLRWSLNGEVISPMEFIPIAESYGLIHELGIWVIEHAFKDVANWCFEDDVSISINISIMQIEHDEFIPFIESALAKSEISPQKVSLEITESLFARDNAKVIEKVRALQALGISVSLDDFGTGFSSLAQLQSLSANTVKIDKTFIDSIESGGRAIIQATNYLAGELSYEVIAEGVETQEQTAILKEIGVENVQGFLFAKPMKVEKLANWNKVHAEKYGLCSL</sequence>
<dbReference type="PROSITE" id="PS50887">
    <property type="entry name" value="GGDEF"/>
    <property type="match status" value="1"/>
</dbReference>
<dbReference type="SMART" id="SM00052">
    <property type="entry name" value="EAL"/>
    <property type="match status" value="1"/>
</dbReference>
<dbReference type="PANTHER" id="PTHR44757:SF2">
    <property type="entry name" value="BIOFILM ARCHITECTURE MAINTENANCE PROTEIN MBAA"/>
    <property type="match status" value="1"/>
</dbReference>
<dbReference type="Gene3D" id="3.20.20.450">
    <property type="entry name" value="EAL domain"/>
    <property type="match status" value="1"/>
</dbReference>
<evidence type="ECO:0000256" key="1">
    <source>
        <dbReference type="SAM" id="Coils"/>
    </source>
</evidence>
<keyword evidence="2" id="KW-0472">Membrane</keyword>
<feature type="domain" description="EAL" evidence="3">
    <location>
        <begin position="381"/>
        <end position="630"/>
    </location>
</feature>
<dbReference type="RefSeq" id="WP_376919171.1">
    <property type="nucleotide sequence ID" value="NZ_JBHRSW010000006.1"/>
</dbReference>
<feature type="domain" description="GGDEF" evidence="4">
    <location>
        <begin position="240"/>
        <end position="372"/>
    </location>
</feature>
<dbReference type="CDD" id="cd01948">
    <property type="entry name" value="EAL"/>
    <property type="match status" value="1"/>
</dbReference>
<dbReference type="InterPro" id="IPR043128">
    <property type="entry name" value="Rev_trsase/Diguanyl_cyclase"/>
</dbReference>
<reference evidence="6" key="1">
    <citation type="journal article" date="2019" name="Int. J. Syst. Evol. Microbiol.">
        <title>The Global Catalogue of Microorganisms (GCM) 10K type strain sequencing project: providing services to taxonomists for standard genome sequencing and annotation.</title>
        <authorList>
            <consortium name="The Broad Institute Genomics Platform"/>
            <consortium name="The Broad Institute Genome Sequencing Center for Infectious Disease"/>
            <person name="Wu L."/>
            <person name="Ma J."/>
        </authorList>
    </citation>
    <scope>NUCLEOTIDE SEQUENCE [LARGE SCALE GENOMIC DNA]</scope>
    <source>
        <strain evidence="6">KCTC 52473</strain>
    </source>
</reference>
<feature type="transmembrane region" description="Helical" evidence="2">
    <location>
        <begin position="23"/>
        <end position="40"/>
    </location>
</feature>
<dbReference type="InterPro" id="IPR029787">
    <property type="entry name" value="Nucleotide_cyclase"/>
</dbReference>
<dbReference type="InterPro" id="IPR052155">
    <property type="entry name" value="Biofilm_reg_signaling"/>
</dbReference>
<feature type="transmembrane region" description="Helical" evidence="2">
    <location>
        <begin position="141"/>
        <end position="158"/>
    </location>
</feature>
<gene>
    <name evidence="5" type="ORF">ACFOHL_05345</name>
</gene>
<comment type="caution">
    <text evidence="5">The sequence shown here is derived from an EMBL/GenBank/DDBJ whole genome shotgun (WGS) entry which is preliminary data.</text>
</comment>
<dbReference type="Gene3D" id="3.30.70.270">
    <property type="match status" value="1"/>
</dbReference>
<dbReference type="Pfam" id="PF00563">
    <property type="entry name" value="EAL"/>
    <property type="match status" value="1"/>
</dbReference>
<dbReference type="PROSITE" id="PS50883">
    <property type="entry name" value="EAL"/>
    <property type="match status" value="1"/>
</dbReference>
<keyword evidence="1" id="KW-0175">Coiled coil</keyword>
<dbReference type="InterPro" id="IPR000160">
    <property type="entry name" value="GGDEF_dom"/>
</dbReference>
<keyword evidence="2" id="KW-0812">Transmembrane</keyword>
<accession>A0ABV7FL47</accession>